<dbReference type="OrthoDB" id="3630783at2"/>
<evidence type="ECO:0000313" key="2">
    <source>
        <dbReference type="EMBL" id="TCB92105.1"/>
    </source>
</evidence>
<evidence type="ECO:0000313" key="3">
    <source>
        <dbReference type="Proteomes" id="UP000292274"/>
    </source>
</evidence>
<gene>
    <name evidence="2" type="ORF">E0H26_24310</name>
</gene>
<dbReference type="AlphaFoldDB" id="A0A4V2LVJ3"/>
<proteinExistence type="predicted"/>
<organism evidence="2 3">
    <name type="scientific">Micromonospora zingiberis</name>
    <dbReference type="NCBI Taxonomy" id="2053011"/>
    <lineage>
        <taxon>Bacteria</taxon>
        <taxon>Bacillati</taxon>
        <taxon>Actinomycetota</taxon>
        <taxon>Actinomycetes</taxon>
        <taxon>Micromonosporales</taxon>
        <taxon>Micromonosporaceae</taxon>
        <taxon>Micromonospora</taxon>
    </lineage>
</organism>
<accession>A0A4V2LVJ3</accession>
<protein>
    <recommendedName>
        <fullName evidence="4">Helix-turn-helix domain-containing protein</fullName>
    </recommendedName>
</protein>
<dbReference type="InterPro" id="IPR010093">
    <property type="entry name" value="SinI_DNA-bd"/>
</dbReference>
<reference evidence="2 3" key="1">
    <citation type="submission" date="2019-02" db="EMBL/GenBank/DDBJ databases">
        <title>Jishengella sp. nov., isolated from a root of Zingiber montanum.</title>
        <authorList>
            <person name="Kuncharoen N."/>
            <person name="Kudo T."/>
            <person name="Masahiro Y."/>
            <person name="Ohkuma M."/>
            <person name="Tanasupawat S."/>
        </authorList>
    </citation>
    <scope>NUCLEOTIDE SEQUENCE [LARGE SCALE GENOMIC DNA]</scope>
    <source>
        <strain evidence="2 3">PLAI 1-1</strain>
    </source>
</reference>
<dbReference type="NCBIfam" id="TIGR01764">
    <property type="entry name" value="excise"/>
    <property type="match status" value="1"/>
</dbReference>
<comment type="caution">
    <text evidence="2">The sequence shown here is derived from an EMBL/GenBank/DDBJ whole genome shotgun (WGS) entry which is preliminary data.</text>
</comment>
<feature type="compositionally biased region" description="Basic residues" evidence="1">
    <location>
        <begin position="1"/>
        <end position="28"/>
    </location>
</feature>
<dbReference type="EMBL" id="SJJR01000022">
    <property type="protein sequence ID" value="TCB92105.1"/>
    <property type="molecule type" value="Genomic_DNA"/>
</dbReference>
<dbReference type="Proteomes" id="UP000292274">
    <property type="component" value="Unassembled WGS sequence"/>
</dbReference>
<feature type="region of interest" description="Disordered" evidence="1">
    <location>
        <begin position="1"/>
        <end position="45"/>
    </location>
</feature>
<evidence type="ECO:0000256" key="1">
    <source>
        <dbReference type="SAM" id="MobiDB-lite"/>
    </source>
</evidence>
<dbReference type="GO" id="GO:0003677">
    <property type="term" value="F:DNA binding"/>
    <property type="evidence" value="ECO:0007669"/>
    <property type="project" value="InterPro"/>
</dbReference>
<keyword evidence="3" id="KW-1185">Reference proteome</keyword>
<name>A0A4V2LVJ3_9ACTN</name>
<evidence type="ECO:0008006" key="4">
    <source>
        <dbReference type="Google" id="ProtNLM"/>
    </source>
</evidence>
<sequence>MAHRRGRAARQHRRRPAPRAQPRRPGRTRPRDVVGGGGVTRPLTPRWYSPAEVAVLLGFGISKVKMKIATGELRSIKDGKYRRILPEWVDDYIRDQIDRQEAA</sequence>